<evidence type="ECO:0008006" key="4">
    <source>
        <dbReference type="Google" id="ProtNLM"/>
    </source>
</evidence>
<dbReference type="RefSeq" id="WP_321398053.1">
    <property type="nucleotide sequence ID" value="NZ_CP139487.1"/>
</dbReference>
<organism evidence="2 3">
    <name type="scientific">Peredibacter starrii</name>
    <dbReference type="NCBI Taxonomy" id="28202"/>
    <lineage>
        <taxon>Bacteria</taxon>
        <taxon>Pseudomonadati</taxon>
        <taxon>Bdellovibrionota</taxon>
        <taxon>Bacteriovoracia</taxon>
        <taxon>Bacteriovoracales</taxon>
        <taxon>Bacteriovoracaceae</taxon>
        <taxon>Peredibacter</taxon>
    </lineage>
</organism>
<accession>A0AAX4HT56</accession>
<keyword evidence="1" id="KW-0812">Transmembrane</keyword>
<keyword evidence="1" id="KW-1133">Transmembrane helix</keyword>
<feature type="transmembrane region" description="Helical" evidence="1">
    <location>
        <begin position="105"/>
        <end position="126"/>
    </location>
</feature>
<evidence type="ECO:0000256" key="1">
    <source>
        <dbReference type="SAM" id="Phobius"/>
    </source>
</evidence>
<dbReference type="KEGG" id="psti:SOO65_05265"/>
<name>A0AAX4HT56_9BACT</name>
<proteinExistence type="predicted"/>
<protein>
    <recommendedName>
        <fullName evidence="4">Cytochrome b561 domain-containing protein</fullName>
    </recommendedName>
</protein>
<gene>
    <name evidence="2" type="ORF">SOO65_05265</name>
</gene>
<evidence type="ECO:0000313" key="3">
    <source>
        <dbReference type="Proteomes" id="UP001324634"/>
    </source>
</evidence>
<feature type="transmembrane region" description="Helical" evidence="1">
    <location>
        <begin position="68"/>
        <end position="85"/>
    </location>
</feature>
<reference evidence="2 3" key="1">
    <citation type="submission" date="2023-11" db="EMBL/GenBank/DDBJ databases">
        <title>Peredibacter starrii A3.12.</title>
        <authorList>
            <person name="Mitchell R.J."/>
        </authorList>
    </citation>
    <scope>NUCLEOTIDE SEQUENCE [LARGE SCALE GENOMIC DNA]</scope>
    <source>
        <strain evidence="2 3">A3.12</strain>
    </source>
</reference>
<dbReference type="Proteomes" id="UP001324634">
    <property type="component" value="Chromosome"/>
</dbReference>
<feature type="transmembrane region" description="Helical" evidence="1">
    <location>
        <begin position="30"/>
        <end position="48"/>
    </location>
</feature>
<evidence type="ECO:0000313" key="2">
    <source>
        <dbReference type="EMBL" id="WPU66150.1"/>
    </source>
</evidence>
<feature type="transmembrane region" description="Helical" evidence="1">
    <location>
        <begin position="6"/>
        <end position="23"/>
    </location>
</feature>
<dbReference type="AlphaFoldDB" id="A0AAX4HT56"/>
<keyword evidence="1" id="KW-0472">Membrane</keyword>
<sequence>MEVWLMQTQSLCIILLMIAGIVLRRNRKLHVRIMSLAMIWDIIIILQVELSRSAVLKASKALSNPMMLNIHVSIAVTSVILYGFMVYTGRKLLAGDNSIRTKHKILGYTTFTMRVLTFITSFWAVVPKESL</sequence>
<keyword evidence="3" id="KW-1185">Reference proteome</keyword>
<dbReference type="EMBL" id="CP139487">
    <property type="protein sequence ID" value="WPU66150.1"/>
    <property type="molecule type" value="Genomic_DNA"/>
</dbReference>